<organism evidence="1 2">
    <name type="scientific">Pleurodeles waltl</name>
    <name type="common">Iberian ribbed newt</name>
    <dbReference type="NCBI Taxonomy" id="8319"/>
    <lineage>
        <taxon>Eukaryota</taxon>
        <taxon>Metazoa</taxon>
        <taxon>Chordata</taxon>
        <taxon>Craniata</taxon>
        <taxon>Vertebrata</taxon>
        <taxon>Euteleostomi</taxon>
        <taxon>Amphibia</taxon>
        <taxon>Batrachia</taxon>
        <taxon>Caudata</taxon>
        <taxon>Salamandroidea</taxon>
        <taxon>Salamandridae</taxon>
        <taxon>Pleurodelinae</taxon>
        <taxon>Pleurodeles</taxon>
    </lineage>
</organism>
<dbReference type="Proteomes" id="UP001066276">
    <property type="component" value="Chromosome 7"/>
</dbReference>
<dbReference type="EMBL" id="JANPWB010000011">
    <property type="protein sequence ID" value="KAJ1133067.1"/>
    <property type="molecule type" value="Genomic_DNA"/>
</dbReference>
<sequence length="99" mass="11402">MSTRGDAGPTPCKVDQSVIESLIATKERTIESFIVTKERAIELFIATKEHREMQPSKTARLQKYQTLLKVYVFFWRSEAHYQKPRAGRNMRSVLLGDEG</sequence>
<evidence type="ECO:0000313" key="1">
    <source>
        <dbReference type="EMBL" id="KAJ1133067.1"/>
    </source>
</evidence>
<reference evidence="1" key="1">
    <citation type="journal article" date="2022" name="bioRxiv">
        <title>Sequencing and chromosome-scale assembly of the giantPleurodeles waltlgenome.</title>
        <authorList>
            <person name="Brown T."/>
            <person name="Elewa A."/>
            <person name="Iarovenko S."/>
            <person name="Subramanian E."/>
            <person name="Araus A.J."/>
            <person name="Petzold A."/>
            <person name="Susuki M."/>
            <person name="Suzuki K.-i.T."/>
            <person name="Hayashi T."/>
            <person name="Toyoda A."/>
            <person name="Oliveira C."/>
            <person name="Osipova E."/>
            <person name="Leigh N.D."/>
            <person name="Simon A."/>
            <person name="Yun M.H."/>
        </authorList>
    </citation>
    <scope>NUCLEOTIDE SEQUENCE</scope>
    <source>
        <strain evidence="1">20211129_DDA</strain>
        <tissue evidence="1">Liver</tissue>
    </source>
</reference>
<gene>
    <name evidence="1" type="ORF">NDU88_011366</name>
</gene>
<keyword evidence="2" id="KW-1185">Reference proteome</keyword>
<protein>
    <submittedName>
        <fullName evidence="1">Uncharacterized protein</fullName>
    </submittedName>
</protein>
<accession>A0AAV7Q143</accession>
<proteinExistence type="predicted"/>
<dbReference type="AlphaFoldDB" id="A0AAV7Q143"/>
<name>A0AAV7Q143_PLEWA</name>
<comment type="caution">
    <text evidence="1">The sequence shown here is derived from an EMBL/GenBank/DDBJ whole genome shotgun (WGS) entry which is preliminary data.</text>
</comment>
<evidence type="ECO:0000313" key="2">
    <source>
        <dbReference type="Proteomes" id="UP001066276"/>
    </source>
</evidence>